<reference evidence="1 2" key="1">
    <citation type="submission" date="2018-10" db="EMBL/GenBank/DDBJ databases">
        <title>Histidinibacterium lentulum gen. nov., sp. nov., a marine bacterium from the culture broth of Picochlorum sp. 122.</title>
        <authorList>
            <person name="Wang G."/>
        </authorList>
    </citation>
    <scope>NUCLEOTIDE SEQUENCE [LARGE SCALE GENOMIC DNA]</scope>
    <source>
        <strain evidence="1 2">B17</strain>
    </source>
</reference>
<comment type="caution">
    <text evidence="1">The sequence shown here is derived from an EMBL/GenBank/DDBJ whole genome shotgun (WGS) entry which is preliminary data.</text>
</comment>
<dbReference type="InterPro" id="IPR045519">
    <property type="entry name" value="DUF6476"/>
</dbReference>
<dbReference type="Pfam" id="PF20082">
    <property type="entry name" value="DUF6476"/>
    <property type="match status" value="1"/>
</dbReference>
<protein>
    <submittedName>
        <fullName evidence="1">Uncharacterized protein</fullName>
    </submittedName>
</protein>
<evidence type="ECO:0000313" key="1">
    <source>
        <dbReference type="EMBL" id="ROT99126.1"/>
    </source>
</evidence>
<dbReference type="Proteomes" id="UP000268016">
    <property type="component" value="Unassembled WGS sequence"/>
</dbReference>
<dbReference type="EMBL" id="RDRB01000008">
    <property type="protein sequence ID" value="ROT99126.1"/>
    <property type="molecule type" value="Genomic_DNA"/>
</dbReference>
<accession>A0A3N2QVA0</accession>
<keyword evidence="2" id="KW-1185">Reference proteome</keyword>
<dbReference type="AlphaFoldDB" id="A0A3N2QVA0"/>
<name>A0A3N2QVA0_9RHOB</name>
<proteinExistence type="predicted"/>
<organism evidence="1 2">
    <name type="scientific">Histidinibacterium lentulum</name>
    <dbReference type="NCBI Taxonomy" id="2480588"/>
    <lineage>
        <taxon>Bacteria</taxon>
        <taxon>Pseudomonadati</taxon>
        <taxon>Pseudomonadota</taxon>
        <taxon>Alphaproteobacteria</taxon>
        <taxon>Rhodobacterales</taxon>
        <taxon>Paracoccaceae</taxon>
        <taxon>Histidinibacterium</taxon>
    </lineage>
</organism>
<dbReference type="OrthoDB" id="7872651at2"/>
<evidence type="ECO:0000313" key="2">
    <source>
        <dbReference type="Proteomes" id="UP000268016"/>
    </source>
</evidence>
<sequence length="83" mass="8894">MRLVTVLTVVMIAGFTILIAALVLRLSADPLPLPERISLPEGVEARAFTQGADWIAVVGSDDRIFVFSRASGALIQTVEIDAE</sequence>
<gene>
    <name evidence="1" type="ORF">EAT49_15680</name>
</gene>